<dbReference type="SUPFAM" id="SSF140931">
    <property type="entry name" value="Fic-like"/>
    <property type="match status" value="1"/>
</dbReference>
<dbReference type="GO" id="GO:0016301">
    <property type="term" value="F:kinase activity"/>
    <property type="evidence" value="ECO:0007669"/>
    <property type="project" value="InterPro"/>
</dbReference>
<gene>
    <name evidence="2" type="ORF">AVDCRST_MAG59-3051</name>
</gene>
<dbReference type="NCBIfam" id="TIGR01550">
    <property type="entry name" value="DOC_P1"/>
    <property type="match status" value="1"/>
</dbReference>
<dbReference type="InterPro" id="IPR006440">
    <property type="entry name" value="Doc"/>
</dbReference>
<dbReference type="InterPro" id="IPR003812">
    <property type="entry name" value="Fido"/>
</dbReference>
<dbReference type="AlphaFoldDB" id="A0A6J4V497"/>
<dbReference type="Pfam" id="PF02661">
    <property type="entry name" value="Fic"/>
    <property type="match status" value="1"/>
</dbReference>
<sequence length="133" mass="14080">MAHYLTLADVVALHAEVMERLGQGANPLRDEGALASAISRPRMAAHYEDADVVRQAALLAVGISQAQAFLDGNKRTAFAALFLFLSGNGSGFVGDSVQLGRQLEIVAERGGDRAAAEDAFEAWLRARVQPTSG</sequence>
<dbReference type="Gene3D" id="1.20.120.1870">
    <property type="entry name" value="Fic/DOC protein, Fido domain"/>
    <property type="match status" value="1"/>
</dbReference>
<name>A0A6J4V497_9BACT</name>
<dbReference type="InterPro" id="IPR036597">
    <property type="entry name" value="Fido-like_dom_sf"/>
</dbReference>
<feature type="domain" description="Fido" evidence="1">
    <location>
        <begin position="5"/>
        <end position="126"/>
    </location>
</feature>
<dbReference type="PANTHER" id="PTHR39426">
    <property type="entry name" value="HOMOLOGY TO DEATH-ON-CURING PROTEIN OF PHAGE P1"/>
    <property type="match status" value="1"/>
</dbReference>
<dbReference type="PANTHER" id="PTHR39426:SF1">
    <property type="entry name" value="HOMOLOGY TO DEATH-ON-CURING PROTEIN OF PHAGE P1"/>
    <property type="match status" value="1"/>
</dbReference>
<organism evidence="2">
    <name type="scientific">uncultured Thermomicrobiales bacterium</name>
    <dbReference type="NCBI Taxonomy" id="1645740"/>
    <lineage>
        <taxon>Bacteria</taxon>
        <taxon>Pseudomonadati</taxon>
        <taxon>Thermomicrobiota</taxon>
        <taxon>Thermomicrobia</taxon>
        <taxon>Thermomicrobiales</taxon>
        <taxon>environmental samples</taxon>
    </lineage>
</organism>
<protein>
    <submittedName>
        <fullName evidence="2">Death on curing protein, Doc toxin</fullName>
    </submittedName>
</protein>
<reference evidence="2" key="1">
    <citation type="submission" date="2020-02" db="EMBL/GenBank/DDBJ databases">
        <authorList>
            <person name="Meier V. D."/>
        </authorList>
    </citation>
    <scope>NUCLEOTIDE SEQUENCE</scope>
    <source>
        <strain evidence="2">AVDCRST_MAG59</strain>
    </source>
</reference>
<evidence type="ECO:0000313" key="2">
    <source>
        <dbReference type="EMBL" id="CAA9566066.1"/>
    </source>
</evidence>
<dbReference type="EMBL" id="CADCWF010000204">
    <property type="protein sequence ID" value="CAA9566066.1"/>
    <property type="molecule type" value="Genomic_DNA"/>
</dbReference>
<evidence type="ECO:0000259" key="1">
    <source>
        <dbReference type="PROSITE" id="PS51459"/>
    </source>
</evidence>
<accession>A0A6J4V497</accession>
<dbReference type="InterPro" id="IPR053737">
    <property type="entry name" value="Type_II_TA_Toxin"/>
</dbReference>
<dbReference type="PROSITE" id="PS51459">
    <property type="entry name" value="FIDO"/>
    <property type="match status" value="1"/>
</dbReference>
<proteinExistence type="predicted"/>